<gene>
    <name evidence="2" type="ORF">PXEA_LOCUS37728</name>
</gene>
<accession>A0A448XT11</accession>
<sequence length="71" mass="8069">MLVSRVRLSLAVRLSINSTPFLNRSWSPVGPETKCFSWFSLLPMLSRSDEARHAGSDQNPASNYSVRRMTR</sequence>
<proteinExistence type="predicted"/>
<dbReference type="AlphaFoldDB" id="A0A448XT11"/>
<evidence type="ECO:0000313" key="3">
    <source>
        <dbReference type="Proteomes" id="UP000784294"/>
    </source>
</evidence>
<feature type="compositionally biased region" description="Polar residues" evidence="1">
    <location>
        <begin position="56"/>
        <end position="65"/>
    </location>
</feature>
<protein>
    <submittedName>
        <fullName evidence="2">Uncharacterized protein</fullName>
    </submittedName>
</protein>
<keyword evidence="3" id="KW-1185">Reference proteome</keyword>
<reference evidence="2" key="1">
    <citation type="submission" date="2018-11" db="EMBL/GenBank/DDBJ databases">
        <authorList>
            <consortium name="Pathogen Informatics"/>
        </authorList>
    </citation>
    <scope>NUCLEOTIDE SEQUENCE</scope>
</reference>
<name>A0A448XT11_9PLAT</name>
<dbReference type="Proteomes" id="UP000784294">
    <property type="component" value="Unassembled WGS sequence"/>
</dbReference>
<comment type="caution">
    <text evidence="2">The sequence shown here is derived from an EMBL/GenBank/DDBJ whole genome shotgun (WGS) entry which is preliminary data.</text>
</comment>
<evidence type="ECO:0000256" key="1">
    <source>
        <dbReference type="SAM" id="MobiDB-lite"/>
    </source>
</evidence>
<feature type="region of interest" description="Disordered" evidence="1">
    <location>
        <begin position="50"/>
        <end position="71"/>
    </location>
</feature>
<organism evidence="2 3">
    <name type="scientific">Protopolystoma xenopodis</name>
    <dbReference type="NCBI Taxonomy" id="117903"/>
    <lineage>
        <taxon>Eukaryota</taxon>
        <taxon>Metazoa</taxon>
        <taxon>Spiralia</taxon>
        <taxon>Lophotrochozoa</taxon>
        <taxon>Platyhelminthes</taxon>
        <taxon>Monogenea</taxon>
        <taxon>Polyopisthocotylea</taxon>
        <taxon>Polystomatidea</taxon>
        <taxon>Polystomatidae</taxon>
        <taxon>Protopolystoma</taxon>
    </lineage>
</organism>
<evidence type="ECO:0000313" key="2">
    <source>
        <dbReference type="EMBL" id="VEL44288.1"/>
    </source>
</evidence>
<dbReference type="EMBL" id="CAAALY010293613">
    <property type="protein sequence ID" value="VEL44288.1"/>
    <property type="molecule type" value="Genomic_DNA"/>
</dbReference>